<accession>A0A2L0H6M5</accession>
<dbReference type="PANTHER" id="PTHR38834">
    <property type="entry name" value="PERIPLASMIC SUBSTRATE BINDING PROTEIN FAMILY 3"/>
    <property type="match status" value="1"/>
</dbReference>
<proteinExistence type="predicted"/>
<dbReference type="InterPro" id="IPR001638">
    <property type="entry name" value="Solute-binding_3/MltF_N"/>
</dbReference>
<dbReference type="AlphaFoldDB" id="A0A2L0H6M5"/>
<sequence>MKHLILAFSIGLSAAAHAETIHFVTEEYPPYNFSTANGASGASVDQIALIMKAVELPYEIEVLPWARAFALAESEPFHCVFTTGHDAERDKKFRWIEPLLVDQMIMVRHRHSAIELRTLDEAKQFIVGTQREDFSASYLKEHGFQRIDYASSLDSTLRKLIAGRVDLMMTSEKTFETMRAEGKPVEAALVLEGKQYGIACHIDMPDEIVSRMQVELNRLIATGSQDRIYEQYGLRPDGIKQAAK</sequence>
<dbReference type="PANTHER" id="PTHR38834:SF3">
    <property type="entry name" value="SOLUTE-BINDING PROTEIN FAMILY 3_N-TERMINAL DOMAIN-CONTAINING PROTEIN"/>
    <property type="match status" value="1"/>
</dbReference>
<name>A0A2L0H6M5_RHIFR</name>
<dbReference type="EMBL" id="CP024307">
    <property type="protein sequence ID" value="AUX77131.1"/>
    <property type="molecule type" value="Genomic_DNA"/>
</dbReference>
<evidence type="ECO:0000259" key="2">
    <source>
        <dbReference type="Pfam" id="PF00497"/>
    </source>
</evidence>
<dbReference type="Pfam" id="PF00497">
    <property type="entry name" value="SBP_bac_3"/>
    <property type="match status" value="1"/>
</dbReference>
<feature type="domain" description="Solute-binding protein family 3/N-terminal" evidence="2">
    <location>
        <begin position="24"/>
        <end position="233"/>
    </location>
</feature>
<organism evidence="3 4">
    <name type="scientific">Rhizobium fredii</name>
    <name type="common">Sinorhizobium fredii</name>
    <dbReference type="NCBI Taxonomy" id="380"/>
    <lineage>
        <taxon>Bacteria</taxon>
        <taxon>Pseudomonadati</taxon>
        <taxon>Pseudomonadota</taxon>
        <taxon>Alphaproteobacteria</taxon>
        <taxon>Hyphomicrobiales</taxon>
        <taxon>Rhizobiaceae</taxon>
        <taxon>Sinorhizobium/Ensifer group</taxon>
        <taxon>Sinorhizobium</taxon>
    </lineage>
</organism>
<dbReference type="RefSeq" id="WP_097538021.1">
    <property type="nucleotide sequence ID" value="NZ_CP024307.1"/>
</dbReference>
<evidence type="ECO:0000313" key="4">
    <source>
        <dbReference type="Proteomes" id="UP000239340"/>
    </source>
</evidence>
<gene>
    <name evidence="3" type="ORF">NXT3_CH02570</name>
</gene>
<evidence type="ECO:0000256" key="1">
    <source>
        <dbReference type="SAM" id="SignalP"/>
    </source>
</evidence>
<evidence type="ECO:0000313" key="3">
    <source>
        <dbReference type="EMBL" id="AUX77131.1"/>
    </source>
</evidence>
<keyword evidence="1" id="KW-0732">Signal</keyword>
<dbReference type="SUPFAM" id="SSF53850">
    <property type="entry name" value="Periplasmic binding protein-like II"/>
    <property type="match status" value="1"/>
</dbReference>
<protein>
    <submittedName>
        <fullName evidence="3">ABC transporter substrate-binding protein</fullName>
    </submittedName>
</protein>
<reference evidence="3 4" key="1">
    <citation type="submission" date="2017-10" db="EMBL/GenBank/DDBJ databases">
        <title>Analysis of the genome sequences of Rhizobium populations associated to common bean (phaseolus vulgaris).</title>
        <authorList>
            <person name="Bustos P."/>
            <person name="Santamaria R.I."/>
            <person name="Miranda-Sanchez F."/>
            <person name="Perez-Carrascal O."/>
            <person name="Juarez S."/>
            <person name="Lozano L."/>
            <person name="Martinez-Flores I."/>
            <person name="Vinuesa P."/>
            <person name="Martinez-Romero E."/>
            <person name="Cevallos M.A."/>
            <person name="Romero D."/>
            <person name="Davila G."/>
            <person name="Gonzalez V."/>
        </authorList>
    </citation>
    <scope>NUCLEOTIDE SEQUENCE [LARGE SCALE GENOMIC DNA]</scope>
    <source>
        <strain evidence="3 4">NXT3</strain>
    </source>
</reference>
<feature type="chain" id="PRO_5014972888" evidence="1">
    <location>
        <begin position="19"/>
        <end position="244"/>
    </location>
</feature>
<dbReference type="Proteomes" id="UP000239340">
    <property type="component" value="Chromosome"/>
</dbReference>
<feature type="signal peptide" evidence="1">
    <location>
        <begin position="1"/>
        <end position="18"/>
    </location>
</feature>
<dbReference type="Gene3D" id="3.40.190.10">
    <property type="entry name" value="Periplasmic binding protein-like II"/>
    <property type="match status" value="2"/>
</dbReference>